<proteinExistence type="predicted"/>
<accession>A0A1C6K6W8</accession>
<reference evidence="2" key="1">
    <citation type="submission" date="2015-09" db="EMBL/GenBank/DDBJ databases">
        <authorList>
            <consortium name="Pathogen Informatics"/>
        </authorList>
    </citation>
    <scope>NUCLEOTIDE SEQUENCE</scope>
    <source>
        <strain evidence="2">2789STDY5834896</strain>
    </source>
</reference>
<protein>
    <recommendedName>
        <fullName evidence="1">PurM-like N-terminal domain-containing protein</fullName>
    </recommendedName>
</protein>
<evidence type="ECO:0000313" key="2">
    <source>
        <dbReference type="EMBL" id="SCJ90001.1"/>
    </source>
</evidence>
<dbReference type="EMBL" id="FMHG01000003">
    <property type="protein sequence ID" value="SCJ90001.1"/>
    <property type="molecule type" value="Genomic_DNA"/>
</dbReference>
<sequence length="393" mass="41984">MCSHSVMFVEDQKKPDLYRFRDLTLCRAAGQLLAFACDSTGAVGALPEDDFATDARRAGVFLVKVALMEVIASGAVPVAVYADFCYAPSPHTERVLAGVLDEVRSVGVGGEIVRPGYGTYGAPLCTATGVVVVGQAPPAGLQIACSQPGDLVCTVGRPMDKRSHIGQLTCAAVKALRDCAAVHEILPCGSKGFRYEANTLADTSGLDFCESETYPIKEQAQISCGACACAIFTVAPEDLPQVRALGIPYFICPIGRLTGTRRQEALAPPARWAPLRLTADGSLHFCTGQRIRTAGAMSYAAGRRPRDEWICAPEQRAVELLKQLAASLPAVPFLLIDDLNLPMRPDGERVMVALRQQLTSCGIDPETGFTGSTEDNHPGPQTGMALRLFGWRE</sequence>
<dbReference type="InterPro" id="IPR016188">
    <property type="entry name" value="PurM-like_N"/>
</dbReference>
<gene>
    <name evidence="2" type="ORF">SAMEA3545359_02700</name>
</gene>
<evidence type="ECO:0000259" key="1">
    <source>
        <dbReference type="Pfam" id="PF00586"/>
    </source>
</evidence>
<feature type="domain" description="PurM-like N-terminal" evidence="1">
    <location>
        <begin position="30"/>
        <end position="131"/>
    </location>
</feature>
<name>A0A1C6K6W8_9FIRM</name>
<dbReference type="Pfam" id="PF00586">
    <property type="entry name" value="AIRS"/>
    <property type="match status" value="1"/>
</dbReference>
<organism evidence="2">
    <name type="scientific">uncultured Anaerotruncus sp</name>
    <dbReference type="NCBI Taxonomy" id="905011"/>
    <lineage>
        <taxon>Bacteria</taxon>
        <taxon>Bacillati</taxon>
        <taxon>Bacillota</taxon>
        <taxon>Clostridia</taxon>
        <taxon>Eubacteriales</taxon>
        <taxon>Oscillospiraceae</taxon>
        <taxon>Anaerotruncus</taxon>
        <taxon>environmental samples</taxon>
    </lineage>
</organism>
<dbReference type="AlphaFoldDB" id="A0A1C6K6W8"/>